<dbReference type="AlphaFoldDB" id="A0A0D0BRQ6"/>
<evidence type="ECO:0000313" key="1">
    <source>
        <dbReference type="EMBL" id="KIK57906.1"/>
    </source>
</evidence>
<dbReference type="HOGENOM" id="CLU_1555431_0_0_1"/>
<organism evidence="1 2">
    <name type="scientific">Collybiopsis luxurians FD-317 M1</name>
    <dbReference type="NCBI Taxonomy" id="944289"/>
    <lineage>
        <taxon>Eukaryota</taxon>
        <taxon>Fungi</taxon>
        <taxon>Dikarya</taxon>
        <taxon>Basidiomycota</taxon>
        <taxon>Agaricomycotina</taxon>
        <taxon>Agaricomycetes</taxon>
        <taxon>Agaricomycetidae</taxon>
        <taxon>Agaricales</taxon>
        <taxon>Marasmiineae</taxon>
        <taxon>Omphalotaceae</taxon>
        <taxon>Collybiopsis</taxon>
        <taxon>Collybiopsis luxurians</taxon>
    </lineage>
</organism>
<accession>A0A0D0BRQ6</accession>
<protein>
    <submittedName>
        <fullName evidence="1">Uncharacterized protein</fullName>
    </submittedName>
</protein>
<proteinExistence type="predicted"/>
<gene>
    <name evidence="1" type="ORF">GYMLUDRAFT_246563</name>
</gene>
<sequence>MPSKSASRWKAYFEENPTFIQFLLNFASIHPLARTLSGLILARERETGSTKVKEFVTCIDRSTKHKFSINLGLIKPSEKGALSLRHCKACIHQNKPDPLMWNPHELLDLEGRFLSWMRTCSPCWQAVRALKKACTQISEAAMDEWMLDVEITQQLQELRDHLNIELAKFEEE</sequence>
<dbReference type="EMBL" id="KN834788">
    <property type="protein sequence ID" value="KIK57906.1"/>
    <property type="molecule type" value="Genomic_DNA"/>
</dbReference>
<dbReference type="Proteomes" id="UP000053593">
    <property type="component" value="Unassembled WGS sequence"/>
</dbReference>
<evidence type="ECO:0000313" key="2">
    <source>
        <dbReference type="Proteomes" id="UP000053593"/>
    </source>
</evidence>
<keyword evidence="2" id="KW-1185">Reference proteome</keyword>
<reference evidence="1 2" key="1">
    <citation type="submission" date="2014-04" db="EMBL/GenBank/DDBJ databases">
        <title>Evolutionary Origins and Diversification of the Mycorrhizal Mutualists.</title>
        <authorList>
            <consortium name="DOE Joint Genome Institute"/>
            <consortium name="Mycorrhizal Genomics Consortium"/>
            <person name="Kohler A."/>
            <person name="Kuo A."/>
            <person name="Nagy L.G."/>
            <person name="Floudas D."/>
            <person name="Copeland A."/>
            <person name="Barry K.W."/>
            <person name="Cichocki N."/>
            <person name="Veneault-Fourrey C."/>
            <person name="LaButti K."/>
            <person name="Lindquist E.A."/>
            <person name="Lipzen A."/>
            <person name="Lundell T."/>
            <person name="Morin E."/>
            <person name="Murat C."/>
            <person name="Riley R."/>
            <person name="Ohm R."/>
            <person name="Sun H."/>
            <person name="Tunlid A."/>
            <person name="Henrissat B."/>
            <person name="Grigoriev I.V."/>
            <person name="Hibbett D.S."/>
            <person name="Martin F."/>
        </authorList>
    </citation>
    <scope>NUCLEOTIDE SEQUENCE [LARGE SCALE GENOMIC DNA]</scope>
    <source>
        <strain evidence="1 2">FD-317 M1</strain>
    </source>
</reference>
<name>A0A0D0BRQ6_9AGAR</name>